<feature type="signal peptide" evidence="1">
    <location>
        <begin position="1"/>
        <end position="28"/>
    </location>
</feature>
<dbReference type="EMBL" id="JACTVJ010000007">
    <property type="protein sequence ID" value="MBC9714146.1"/>
    <property type="molecule type" value="Genomic_DNA"/>
</dbReference>
<dbReference type="RefSeq" id="WP_187814623.1">
    <property type="nucleotide sequence ID" value="NZ_JACTVJ010000007.1"/>
</dbReference>
<comment type="caution">
    <text evidence="2">The sequence shown here is derived from an EMBL/GenBank/DDBJ whole genome shotgun (WGS) entry which is preliminary data.</text>
</comment>
<evidence type="ECO:0008006" key="4">
    <source>
        <dbReference type="Google" id="ProtNLM"/>
    </source>
</evidence>
<reference evidence="2 3" key="1">
    <citation type="submission" date="2020-08" db="EMBL/GenBank/DDBJ databases">
        <title>Genemic of Streptomyces polyaspartic.</title>
        <authorList>
            <person name="Liu W."/>
        </authorList>
    </citation>
    <scope>NUCLEOTIDE SEQUENCE [LARGE SCALE GENOMIC DNA]</scope>
    <source>
        <strain evidence="2 3">TRM66268-LWL</strain>
    </source>
</reference>
<evidence type="ECO:0000256" key="1">
    <source>
        <dbReference type="SAM" id="SignalP"/>
    </source>
</evidence>
<gene>
    <name evidence="2" type="ORF">H9Y04_16415</name>
</gene>
<protein>
    <recommendedName>
        <fullName evidence="4">Lipoprotein</fullName>
    </recommendedName>
</protein>
<sequence>MRTLRFRRSACSAAVLAGLLLTACGTEKAPVAAAPKASPRAERELGAPNGIEKLSGAEAMLRSREAMADLQSLRRVYTPVGEATGTTPAITAETDMKSGCSIRYDLGSSGRNEILVAQSVLSRDPVVYVRADDVALKELHGAAAPARFKGKYVADDQPDPMLYYEALGPCDLQSLTMESTEDAPGTTFTKGAPTEIDGMPVLPVEENEEGRKQTMYLALRGKPYVVRTTGAEYTADFSRFGEAFHIKAPGPQEIVSMAEFTEAMGIEAPHWEVDIH</sequence>
<evidence type="ECO:0000313" key="3">
    <source>
        <dbReference type="Proteomes" id="UP000642284"/>
    </source>
</evidence>
<evidence type="ECO:0000313" key="2">
    <source>
        <dbReference type="EMBL" id="MBC9714146.1"/>
    </source>
</evidence>
<dbReference type="PROSITE" id="PS51257">
    <property type="entry name" value="PROKAR_LIPOPROTEIN"/>
    <property type="match status" value="1"/>
</dbReference>
<feature type="chain" id="PRO_5045282097" description="Lipoprotein" evidence="1">
    <location>
        <begin position="29"/>
        <end position="276"/>
    </location>
</feature>
<keyword evidence="1" id="KW-0732">Signal</keyword>
<keyword evidence="3" id="KW-1185">Reference proteome</keyword>
<name>A0ABR7SI42_9ACTN</name>
<accession>A0ABR7SI42</accession>
<dbReference type="Proteomes" id="UP000642284">
    <property type="component" value="Unassembled WGS sequence"/>
</dbReference>
<proteinExistence type="predicted"/>
<organism evidence="2 3">
    <name type="scientific">Streptomyces polyasparticus</name>
    <dbReference type="NCBI Taxonomy" id="2767826"/>
    <lineage>
        <taxon>Bacteria</taxon>
        <taxon>Bacillati</taxon>
        <taxon>Actinomycetota</taxon>
        <taxon>Actinomycetes</taxon>
        <taxon>Kitasatosporales</taxon>
        <taxon>Streptomycetaceae</taxon>
        <taxon>Streptomyces</taxon>
    </lineage>
</organism>